<reference evidence="2 3" key="2">
    <citation type="journal article" date="2018" name="New Phytol.">
        <title>High intraspecific genome diversity in the model arbuscular mycorrhizal symbiont Rhizophagus irregularis.</title>
        <authorList>
            <person name="Chen E.C.H."/>
            <person name="Morin E."/>
            <person name="Beaudet D."/>
            <person name="Noel J."/>
            <person name="Yildirir G."/>
            <person name="Ndikumana S."/>
            <person name="Charron P."/>
            <person name="St-Onge C."/>
            <person name="Giorgi J."/>
            <person name="Kruger M."/>
            <person name="Marton T."/>
            <person name="Ropars J."/>
            <person name="Grigoriev I.V."/>
            <person name="Hainaut M."/>
            <person name="Henrissat B."/>
            <person name="Roux C."/>
            <person name="Martin F."/>
            <person name="Corradi N."/>
        </authorList>
    </citation>
    <scope>NUCLEOTIDE SEQUENCE [LARGE SCALE GENOMIC DNA]</scope>
    <source>
        <strain evidence="2 3">DAOM 197198</strain>
    </source>
</reference>
<evidence type="ECO:0000313" key="3">
    <source>
        <dbReference type="Proteomes" id="UP000018888"/>
    </source>
</evidence>
<dbReference type="Proteomes" id="UP000018888">
    <property type="component" value="Unassembled WGS sequence"/>
</dbReference>
<dbReference type="AlphaFoldDB" id="A0A2P4P0V6"/>
<protein>
    <recommendedName>
        <fullName evidence="4">CCHC-type domain-containing protein</fullName>
    </recommendedName>
</protein>
<keyword evidence="3" id="KW-1185">Reference proteome</keyword>
<accession>A0A2P4P0V6</accession>
<feature type="compositionally biased region" description="Basic and acidic residues" evidence="1">
    <location>
        <begin position="45"/>
        <end position="75"/>
    </location>
</feature>
<comment type="caution">
    <text evidence="2">The sequence shown here is derived from an EMBL/GenBank/DDBJ whole genome shotgun (WGS) entry which is preliminary data.</text>
</comment>
<evidence type="ECO:0000313" key="2">
    <source>
        <dbReference type="EMBL" id="POG59021.1"/>
    </source>
</evidence>
<reference evidence="2 3" key="1">
    <citation type="journal article" date="2013" name="Proc. Natl. Acad. Sci. U.S.A.">
        <title>Genome of an arbuscular mycorrhizal fungus provides insight into the oldest plant symbiosis.</title>
        <authorList>
            <person name="Tisserant E."/>
            <person name="Malbreil M."/>
            <person name="Kuo A."/>
            <person name="Kohler A."/>
            <person name="Symeonidi A."/>
            <person name="Balestrini R."/>
            <person name="Charron P."/>
            <person name="Duensing N."/>
            <person name="Frei Dit Frey N."/>
            <person name="Gianinazzi-Pearson V."/>
            <person name="Gilbert L.B."/>
            <person name="Handa Y."/>
            <person name="Herr J.R."/>
            <person name="Hijri M."/>
            <person name="Koul R."/>
            <person name="Kawaguchi M."/>
            <person name="Krajinski F."/>
            <person name="Lammers P.J."/>
            <person name="Masclaux F.G."/>
            <person name="Murat C."/>
            <person name="Morin E."/>
            <person name="Ndikumana S."/>
            <person name="Pagni M."/>
            <person name="Petitpierre D."/>
            <person name="Requena N."/>
            <person name="Rosikiewicz P."/>
            <person name="Riley R."/>
            <person name="Saito K."/>
            <person name="San Clemente H."/>
            <person name="Shapiro H."/>
            <person name="van Tuinen D."/>
            <person name="Becard G."/>
            <person name="Bonfante P."/>
            <person name="Paszkowski U."/>
            <person name="Shachar-Hill Y.Y."/>
            <person name="Tuskan G.A."/>
            <person name="Young P.W."/>
            <person name="Sanders I.R."/>
            <person name="Henrissat B."/>
            <person name="Rensing S.A."/>
            <person name="Grigoriev I.V."/>
            <person name="Corradi N."/>
            <person name="Roux C."/>
            <person name="Martin F."/>
        </authorList>
    </citation>
    <scope>NUCLEOTIDE SEQUENCE [LARGE SCALE GENOMIC DNA]</scope>
    <source>
        <strain evidence="2 3">DAOM 197198</strain>
    </source>
</reference>
<evidence type="ECO:0008006" key="4">
    <source>
        <dbReference type="Google" id="ProtNLM"/>
    </source>
</evidence>
<name>A0A2P4P0V6_RHIID</name>
<proteinExistence type="predicted"/>
<evidence type="ECO:0000256" key="1">
    <source>
        <dbReference type="SAM" id="MobiDB-lite"/>
    </source>
</evidence>
<organism evidence="2 3">
    <name type="scientific">Rhizophagus irregularis (strain DAOM 181602 / DAOM 197198 / MUCL 43194)</name>
    <name type="common">Arbuscular mycorrhizal fungus</name>
    <name type="synonym">Glomus intraradices</name>
    <dbReference type="NCBI Taxonomy" id="747089"/>
    <lineage>
        <taxon>Eukaryota</taxon>
        <taxon>Fungi</taxon>
        <taxon>Fungi incertae sedis</taxon>
        <taxon>Mucoromycota</taxon>
        <taxon>Glomeromycotina</taxon>
        <taxon>Glomeromycetes</taxon>
        <taxon>Glomerales</taxon>
        <taxon>Glomeraceae</taxon>
        <taxon>Rhizophagus</taxon>
    </lineage>
</organism>
<dbReference type="EMBL" id="AUPC02000481">
    <property type="protein sequence ID" value="POG59021.1"/>
    <property type="molecule type" value="Genomic_DNA"/>
</dbReference>
<gene>
    <name evidence="2" type="ORF">GLOIN_2v1885398</name>
</gene>
<feature type="region of interest" description="Disordered" evidence="1">
    <location>
        <begin position="45"/>
        <end position="80"/>
    </location>
</feature>
<sequence>MNILDKKIMYGNLHITYKKTLQKALQKKFQSLQLIEILENFTNEDSSKNKVESNNESKEELGDVNDRSNEKEGSSKTKQWHCKKCGQLGYYQKNCNA</sequence>